<dbReference type="PRINTS" id="PR00411">
    <property type="entry name" value="PNDRDTASEI"/>
</dbReference>
<dbReference type="Pfam" id="PF01494">
    <property type="entry name" value="FAD_binding_3"/>
    <property type="match status" value="1"/>
</dbReference>
<protein>
    <submittedName>
        <fullName evidence="3">NAD(P)/FAD-dependent oxidoreductase</fullName>
    </submittedName>
</protein>
<feature type="domain" description="FAD-dependent protein C-terminal" evidence="2">
    <location>
        <begin position="269"/>
        <end position="478"/>
    </location>
</feature>
<keyword evidence="4" id="KW-1185">Reference proteome</keyword>
<evidence type="ECO:0000313" key="4">
    <source>
        <dbReference type="Proteomes" id="UP001595616"/>
    </source>
</evidence>
<dbReference type="InterPro" id="IPR036188">
    <property type="entry name" value="FAD/NAD-bd_sf"/>
</dbReference>
<organism evidence="3 4">
    <name type="scientific">Lacihabitans lacunae</name>
    <dbReference type="NCBI Taxonomy" id="1028214"/>
    <lineage>
        <taxon>Bacteria</taxon>
        <taxon>Pseudomonadati</taxon>
        <taxon>Bacteroidota</taxon>
        <taxon>Cytophagia</taxon>
        <taxon>Cytophagales</taxon>
        <taxon>Leadbetterellaceae</taxon>
        <taxon>Lacihabitans</taxon>
    </lineage>
</organism>
<proteinExistence type="predicted"/>
<evidence type="ECO:0000259" key="2">
    <source>
        <dbReference type="Pfam" id="PF21688"/>
    </source>
</evidence>
<dbReference type="Proteomes" id="UP001595616">
    <property type="component" value="Unassembled WGS sequence"/>
</dbReference>
<reference evidence="4" key="1">
    <citation type="journal article" date="2019" name="Int. J. Syst. Evol. Microbiol.">
        <title>The Global Catalogue of Microorganisms (GCM) 10K type strain sequencing project: providing services to taxonomists for standard genome sequencing and annotation.</title>
        <authorList>
            <consortium name="The Broad Institute Genomics Platform"/>
            <consortium name="The Broad Institute Genome Sequencing Center for Infectious Disease"/>
            <person name="Wu L."/>
            <person name="Ma J."/>
        </authorList>
    </citation>
    <scope>NUCLEOTIDE SEQUENCE [LARGE SCALE GENOMIC DNA]</scope>
    <source>
        <strain evidence="4">CECT 7956</strain>
    </source>
</reference>
<dbReference type="PANTHER" id="PTHR42842">
    <property type="entry name" value="FAD/NAD(P)-BINDING OXIDOREDUCTASE"/>
    <property type="match status" value="1"/>
</dbReference>
<sequence>MIKNITLSLGPEIALNSIDLVAYVRKELKVSPESSIEIFKKKQSIDARKPSIKVNMELDVYIDEPIPDNKIEVYIYPNVAKSKQAIVVGAGPAGLFAALRLIELGVKPIVIERGKDVRSRRRDIAAINKAQIVNPESNYCFGEGGAGTYSDGKLYTRSKKRGDIRRILEILVAHGATEEILVDAHPHIGTNKLPTVVAELRERILASGGEILFDTKVVDFVLKEEEIIGVRTADEKEILGEGVILATGHSARDVFELLHKRNIKIEPKPFAMGVRIEHSQAFVDACQYHKADRGLLPAASYALVAQTYFKGIQRGVFSFCMCPGGFIVPSSTEQKELVVNGMSPSRRDSKFANSGVVVAINPVDWKDFEHFGDLAALEYQKHIEQTAYNKVMEKLALDTEKEFTQVMPAQRVSDFLKHRVSKSLNETSYQPGLVSMDFFDVLPPNIANPLAEALQVFGKKMRKYDSDGGQMIGIESRTSSPVRIPREKETFEHVSTKRLYPCGEGAGYAGGIVSAAMDGERCAEALVAKYLN</sequence>
<gene>
    <name evidence="3" type="ORF">ACFOOI_02610</name>
</gene>
<dbReference type="Gene3D" id="3.50.50.60">
    <property type="entry name" value="FAD/NAD(P)-binding domain"/>
    <property type="match status" value="2"/>
</dbReference>
<dbReference type="RefSeq" id="WP_379834718.1">
    <property type="nucleotide sequence ID" value="NZ_JBHRYQ010000001.1"/>
</dbReference>
<dbReference type="EMBL" id="JBHRYQ010000001">
    <property type="protein sequence ID" value="MFC3809531.1"/>
    <property type="molecule type" value="Genomic_DNA"/>
</dbReference>
<evidence type="ECO:0000259" key="1">
    <source>
        <dbReference type="Pfam" id="PF01494"/>
    </source>
</evidence>
<evidence type="ECO:0000313" key="3">
    <source>
        <dbReference type="EMBL" id="MFC3809531.1"/>
    </source>
</evidence>
<dbReference type="Pfam" id="PF21688">
    <property type="entry name" value="FAD-depend_C"/>
    <property type="match status" value="1"/>
</dbReference>
<dbReference type="InterPro" id="IPR002938">
    <property type="entry name" value="FAD-bd"/>
</dbReference>
<comment type="caution">
    <text evidence="3">The sequence shown here is derived from an EMBL/GenBank/DDBJ whole genome shotgun (WGS) entry which is preliminary data.</text>
</comment>
<feature type="domain" description="FAD-binding" evidence="1">
    <location>
        <begin position="84"/>
        <end position="116"/>
    </location>
</feature>
<dbReference type="InterPro" id="IPR028348">
    <property type="entry name" value="FAD-binding_protein"/>
</dbReference>
<dbReference type="PANTHER" id="PTHR42842:SF3">
    <property type="entry name" value="FAD_NAD(P)-BINDING OXIDOREDUCTASE FAMILY PROTEIN"/>
    <property type="match status" value="1"/>
</dbReference>
<dbReference type="SUPFAM" id="SSF51905">
    <property type="entry name" value="FAD/NAD(P)-binding domain"/>
    <property type="match status" value="1"/>
</dbReference>
<dbReference type="InterPro" id="IPR049516">
    <property type="entry name" value="FAD-depend_C"/>
</dbReference>
<accession>A0ABV7YRQ6</accession>
<dbReference type="PIRSF" id="PIRSF038984">
    <property type="entry name" value="FAD_binding_protein"/>
    <property type="match status" value="1"/>
</dbReference>
<name>A0ABV7YRQ6_9BACT</name>